<dbReference type="InterPro" id="IPR005814">
    <property type="entry name" value="Aminotrans_3"/>
</dbReference>
<keyword evidence="7" id="KW-0963">Cytoplasm</keyword>
<feature type="compositionally biased region" description="Basic residues" evidence="8">
    <location>
        <begin position="9"/>
        <end position="18"/>
    </location>
</feature>
<comment type="subunit">
    <text evidence="7">Homodimer.</text>
</comment>
<protein>
    <recommendedName>
        <fullName evidence="7">Adenosylmethionine-8-amino-7-oxononanoate aminotransferase</fullName>
        <ecNumber evidence="7">2.6.1.62</ecNumber>
    </recommendedName>
    <alternativeName>
        <fullName evidence="7">7,8-diamino-pelargonic acid aminotransferase</fullName>
        <shortName evidence="7">DAPA AT</shortName>
        <shortName evidence="7">DAPA aminotransferase</shortName>
    </alternativeName>
    <alternativeName>
        <fullName evidence="7">7,8-diaminononanoate synthase</fullName>
        <shortName evidence="7">DANS</shortName>
    </alternativeName>
    <alternativeName>
        <fullName evidence="7">Diaminopelargonic acid synthase</fullName>
    </alternativeName>
</protein>
<dbReference type="NCBIfam" id="NF004624">
    <property type="entry name" value="PRK05964.1"/>
    <property type="match status" value="1"/>
</dbReference>
<sequence>MRTGSIRGGRLRGRRRARTSAAPPRSWHHGRAQRVKILAENLLDRDAGLLWHPYAPVDAGALYAVKGAQGAELLLHDRSGTEHRVVDGMASWWSMVHGYRNPALDAAAHAQIEKFSHVMFGGLTHEPAIELAERLVAIAPQNLRHVFLADSGSISVEVALKLALQYQEACGAPGRQRFLALRGGYHGDTFAAMSVCDPVDGMHSAFAPLCSEQLFLPRPPAAEHAADGNWIYDQGEFDAWASGARGIAAAHAHELAGIIVEPVLQGAGGMFIYPPQAIAVLREIADEHGLLLIADEIATGFGRTGRLFAVQHAQVEPDIMCVGKALTGGYLSLAAMLCSARVAQALAAAHGASALLHGPTFMGNPLACAIAIASLDLLTGAGPAADFGPGAPARPAPWQSQVARLERGLRGSLAPARTLPQVKAVRVLGGVGVIQLHQPVQVAALTAAAVECGAWVRPFRDLVYVMPPYMCTDGQLQQLGDALCGAIEQVHGG</sequence>
<comment type="pathway">
    <text evidence="7">Cofactor biosynthesis; biotin biosynthesis; 7,8-diaminononanoate from 8-amino-7-oxononanoate (SAM route): step 1/1.</text>
</comment>
<dbReference type="InterPro" id="IPR015422">
    <property type="entry name" value="PyrdxlP-dep_Trfase_small"/>
</dbReference>
<dbReference type="InterPro" id="IPR015421">
    <property type="entry name" value="PyrdxlP-dep_Trfase_major"/>
</dbReference>
<gene>
    <name evidence="7 9" type="primary">bioA</name>
    <name evidence="9" type="ORF">FQA45_03085</name>
</gene>
<reference evidence="9 10" key="1">
    <citation type="submission" date="2019-07" db="EMBL/GenBank/DDBJ databases">
        <title>Complete Genome Sequence of drought tolerant Plant Growth-Promoting Rhizobacterium Glutamicibacter halophytocola DR408.</title>
        <authorList>
            <person name="Nishu S.D."/>
            <person name="Lee T.K."/>
        </authorList>
    </citation>
    <scope>NUCLEOTIDE SEQUENCE [LARGE SCALE GENOMIC DNA]</scope>
    <source>
        <strain evidence="9 10">DR408</strain>
    </source>
</reference>
<dbReference type="Gene3D" id="3.40.640.10">
    <property type="entry name" value="Type I PLP-dependent aspartate aminotransferase-like (Major domain)"/>
    <property type="match status" value="1"/>
</dbReference>
<feature type="modified residue" description="N6-(pyridoxal phosphate)lysine" evidence="7">
    <location>
        <position position="324"/>
    </location>
</feature>
<name>A0ABX5Y5J1_9MICC</name>
<evidence type="ECO:0000313" key="9">
    <source>
        <dbReference type="EMBL" id="QDY65372.1"/>
    </source>
</evidence>
<dbReference type="SUPFAM" id="SSF53383">
    <property type="entry name" value="PLP-dependent transferases"/>
    <property type="match status" value="1"/>
</dbReference>
<comment type="function">
    <text evidence="7">Catalyzes the transfer of the alpha-amino group from S-adenosyl-L-methionine (SAM) to 7-keto-8-aminopelargonic acid (KAPA) to form 7,8-diaminopelargonic acid (DAPA). It is the only aminotransferase known to utilize SAM as an amino donor.</text>
</comment>
<dbReference type="EMBL" id="CP042260">
    <property type="protein sequence ID" value="QDY65372.1"/>
    <property type="molecule type" value="Genomic_DNA"/>
</dbReference>
<keyword evidence="6 7" id="KW-0663">Pyridoxal phosphate</keyword>
<evidence type="ECO:0000256" key="8">
    <source>
        <dbReference type="SAM" id="MobiDB-lite"/>
    </source>
</evidence>
<feature type="binding site" evidence="7">
    <location>
        <position position="295"/>
    </location>
    <ligand>
        <name>pyridoxal 5'-phosphate</name>
        <dbReference type="ChEBI" id="CHEBI:597326"/>
    </ligand>
</feature>
<dbReference type="InterPro" id="IPR049704">
    <property type="entry name" value="Aminotrans_3_PPA_site"/>
</dbReference>
<comment type="similarity">
    <text evidence="7">Belongs to the class-III pyridoxal-phosphate-dependent aminotransferase family. BioA subfamily.</text>
</comment>
<feature type="binding site" evidence="7">
    <location>
        <position position="324"/>
    </location>
    <ligand>
        <name>substrate</name>
    </ligand>
</feature>
<feature type="binding site" evidence="7">
    <location>
        <position position="92"/>
    </location>
    <ligand>
        <name>substrate</name>
    </ligand>
</feature>
<dbReference type="Gene3D" id="3.90.1150.10">
    <property type="entry name" value="Aspartate Aminotransferase, domain 1"/>
    <property type="match status" value="1"/>
</dbReference>
<dbReference type="PANTHER" id="PTHR42684">
    <property type="entry name" value="ADENOSYLMETHIONINE-8-AMINO-7-OXONONANOATE AMINOTRANSFERASE"/>
    <property type="match status" value="1"/>
</dbReference>
<keyword evidence="3 7" id="KW-0808">Transferase</keyword>
<dbReference type="PANTHER" id="PTHR42684:SF17">
    <property type="entry name" value="ADENOSYLMETHIONINE-8-AMINO-7-OXONONANOATE AMINOTRANSFERASE"/>
    <property type="match status" value="1"/>
</dbReference>
<dbReference type="Pfam" id="PF00202">
    <property type="entry name" value="Aminotran_3"/>
    <property type="match status" value="1"/>
</dbReference>
<keyword evidence="10" id="KW-1185">Reference proteome</keyword>
<dbReference type="HAMAP" id="MF_00834">
    <property type="entry name" value="BioA"/>
    <property type="match status" value="1"/>
</dbReference>
<proteinExistence type="inferred from homology"/>
<dbReference type="InterPro" id="IPR005815">
    <property type="entry name" value="BioA"/>
</dbReference>
<dbReference type="CDD" id="cd00610">
    <property type="entry name" value="OAT_like"/>
    <property type="match status" value="1"/>
</dbReference>
<keyword evidence="4 7" id="KW-0949">S-adenosyl-L-methionine</keyword>
<accession>A0ABX5Y5J1</accession>
<dbReference type="GO" id="GO:0004015">
    <property type="term" value="F:adenosylmethionine-8-amino-7-oxononanoate transaminase activity"/>
    <property type="evidence" value="ECO:0007669"/>
    <property type="project" value="UniProtKB-EC"/>
</dbReference>
<evidence type="ECO:0000256" key="1">
    <source>
        <dbReference type="ARBA" id="ARBA00001933"/>
    </source>
</evidence>
<evidence type="ECO:0000256" key="4">
    <source>
        <dbReference type="ARBA" id="ARBA00022691"/>
    </source>
</evidence>
<feature type="binding site" evidence="7">
    <location>
        <position position="358"/>
    </location>
    <ligand>
        <name>substrate</name>
    </ligand>
</feature>
<evidence type="ECO:0000256" key="6">
    <source>
        <dbReference type="ARBA" id="ARBA00022898"/>
    </source>
</evidence>
<dbReference type="EC" id="2.6.1.62" evidence="7"/>
<evidence type="ECO:0000256" key="7">
    <source>
        <dbReference type="HAMAP-Rule" id="MF_00834"/>
    </source>
</evidence>
<organism evidence="9 10">
    <name type="scientific">Glutamicibacter halophytocola</name>
    <dbReference type="NCBI Taxonomy" id="1933880"/>
    <lineage>
        <taxon>Bacteria</taxon>
        <taxon>Bacillati</taxon>
        <taxon>Actinomycetota</taxon>
        <taxon>Actinomycetes</taxon>
        <taxon>Micrococcales</taxon>
        <taxon>Micrococcaceae</taxon>
        <taxon>Glutamicibacter</taxon>
    </lineage>
</organism>
<feature type="binding site" evidence="7">
    <location>
        <begin position="152"/>
        <end position="153"/>
    </location>
    <ligand>
        <name>pyridoxal 5'-phosphate</name>
        <dbReference type="ChEBI" id="CHEBI:597326"/>
    </ligand>
</feature>
<dbReference type="PROSITE" id="PS00600">
    <property type="entry name" value="AA_TRANSFER_CLASS_3"/>
    <property type="match status" value="1"/>
</dbReference>
<keyword evidence="2 7" id="KW-0032">Aminotransferase</keyword>
<feature type="region of interest" description="Disordered" evidence="8">
    <location>
        <begin position="1"/>
        <end position="30"/>
    </location>
</feature>
<feature type="binding site" evidence="7">
    <location>
        <begin position="359"/>
        <end position="360"/>
    </location>
    <ligand>
        <name>pyridoxal 5'-phosphate</name>
        <dbReference type="ChEBI" id="CHEBI:597326"/>
    </ligand>
</feature>
<evidence type="ECO:0000256" key="3">
    <source>
        <dbReference type="ARBA" id="ARBA00022679"/>
    </source>
</evidence>
<feature type="binding site" evidence="7">
    <location>
        <position position="457"/>
    </location>
    <ligand>
        <name>substrate</name>
    </ligand>
</feature>
<comment type="catalytic activity">
    <reaction evidence="7">
        <text>(8S)-8-amino-7-oxononanoate + S-adenosyl-L-methionine = S-adenosyl-4-methylsulfanyl-2-oxobutanoate + (7R,8S)-7,8-diammoniononanoate</text>
        <dbReference type="Rhea" id="RHEA:16861"/>
        <dbReference type="ChEBI" id="CHEBI:16490"/>
        <dbReference type="ChEBI" id="CHEBI:59789"/>
        <dbReference type="ChEBI" id="CHEBI:149468"/>
        <dbReference type="ChEBI" id="CHEBI:149469"/>
        <dbReference type="EC" id="2.6.1.62"/>
    </reaction>
</comment>
<comment type="cofactor">
    <cofactor evidence="1 7">
        <name>pyridoxal 5'-phosphate</name>
        <dbReference type="ChEBI" id="CHEBI:597326"/>
    </cofactor>
</comment>
<evidence type="ECO:0000256" key="2">
    <source>
        <dbReference type="ARBA" id="ARBA00022576"/>
    </source>
</evidence>
<keyword evidence="5 7" id="KW-0093">Biotin biosynthesis</keyword>
<dbReference type="InterPro" id="IPR015424">
    <property type="entry name" value="PyrdxlP-dep_Trfase"/>
</dbReference>
<evidence type="ECO:0000313" key="10">
    <source>
        <dbReference type="Proteomes" id="UP000320717"/>
    </source>
</evidence>
<feature type="binding site" evidence="7">
    <location>
        <position position="185"/>
    </location>
    <ligand>
        <name>substrate</name>
    </ligand>
</feature>
<evidence type="ECO:0000256" key="5">
    <source>
        <dbReference type="ARBA" id="ARBA00022756"/>
    </source>
</evidence>
<dbReference type="NCBIfam" id="TIGR00508">
    <property type="entry name" value="bioA"/>
    <property type="match status" value="1"/>
</dbReference>
<feature type="site" description="Participates in the substrate recognition with KAPA and in a stacking interaction with the adenine ring of SAM" evidence="7">
    <location>
        <position position="54"/>
    </location>
</feature>
<comment type="subcellular location">
    <subcellularLocation>
        <location evidence="7">Cytoplasm</location>
    </subcellularLocation>
</comment>
<dbReference type="Proteomes" id="UP000320717">
    <property type="component" value="Chromosome"/>
</dbReference>